<protein>
    <submittedName>
        <fullName evidence="1">Uncharacterized protein</fullName>
    </submittedName>
</protein>
<sequence length="206" mass="23688">MWSLYWVILIVLVLFALYQIAVSRAVQMADEMIGAAPEDEIPKLVQIRNLKEAGITFRTEALEQEFIFDHSGNEYYAAHPYYALLTDAGARGILANVYGIIDRECIYDDEYGKILKGLADISGLDITHITCPGRHTVSWQLKGRTFYWRGKKQRDWADHRIGTALNRFCKGEQRIFTDNSHLGIIFFYGTVAQAENLNREFGLRFR</sequence>
<dbReference type="GeneID" id="93162258"/>
<reference evidence="1 2" key="1">
    <citation type="submission" date="2011-04" db="EMBL/GenBank/DDBJ databases">
        <title>The Genome Sequence of Clostridium citroniae WAL-19142.</title>
        <authorList>
            <consortium name="The Broad Institute Genome Sequencing Platform"/>
            <person name="Earl A."/>
            <person name="Ward D."/>
            <person name="Feldgarden M."/>
            <person name="Gevers D."/>
            <person name="Warren Y.A."/>
            <person name="Tyrrell K.L."/>
            <person name="Citron D.M."/>
            <person name="Goldstein E.J."/>
            <person name="Daigneault M."/>
            <person name="Allen-Vercoe E."/>
            <person name="Young S.K."/>
            <person name="Zeng Q."/>
            <person name="Gargeya S."/>
            <person name="Fitzgerald M."/>
            <person name="Haas B."/>
            <person name="Abouelleil A."/>
            <person name="Alvarado L."/>
            <person name="Arachchi H.M."/>
            <person name="Berlin A."/>
            <person name="Brown A."/>
            <person name="Chapman S.B."/>
            <person name="Chen Z."/>
            <person name="Dunbar C."/>
            <person name="Freedman E."/>
            <person name="Gearin G."/>
            <person name="Gellesch M."/>
            <person name="Goldberg J."/>
            <person name="Griggs A."/>
            <person name="Gujja S."/>
            <person name="Heilman E.R."/>
            <person name="Heiman D."/>
            <person name="Howarth C."/>
            <person name="Larson L."/>
            <person name="Lui A."/>
            <person name="MacDonald P.J."/>
            <person name="Mehta T."/>
            <person name="Montmayeur A."/>
            <person name="Murphy C."/>
            <person name="Neiman D."/>
            <person name="Pearson M."/>
            <person name="Priest M."/>
            <person name="Roberts A."/>
            <person name="Saif S."/>
            <person name="Shea T."/>
            <person name="Shenoy N."/>
            <person name="Sisk P."/>
            <person name="Stolte C."/>
            <person name="Sykes S."/>
            <person name="White J."/>
            <person name="Yandava C."/>
            <person name="Wortman J."/>
            <person name="Nusbaum C."/>
            <person name="Birren B."/>
        </authorList>
    </citation>
    <scope>NUCLEOTIDE SEQUENCE [LARGE SCALE GENOMIC DNA]</scope>
    <source>
        <strain evidence="1 2">WAL-19142</strain>
    </source>
</reference>
<organism evidence="1 2">
    <name type="scientific">[Clostridium] citroniae WAL-19142</name>
    <dbReference type="NCBI Taxonomy" id="742734"/>
    <lineage>
        <taxon>Bacteria</taxon>
        <taxon>Bacillati</taxon>
        <taxon>Bacillota</taxon>
        <taxon>Clostridia</taxon>
        <taxon>Lachnospirales</taxon>
        <taxon>Lachnospiraceae</taxon>
        <taxon>Enterocloster</taxon>
    </lineage>
</organism>
<comment type="caution">
    <text evidence="1">The sequence shown here is derived from an EMBL/GenBank/DDBJ whole genome shotgun (WGS) entry which is preliminary data.</text>
</comment>
<dbReference type="RefSeq" id="WP_007858875.1">
    <property type="nucleotide sequence ID" value="NZ_KQ235879.1"/>
</dbReference>
<dbReference type="EMBL" id="ADLK01000024">
    <property type="protein sequence ID" value="KMW18299.1"/>
    <property type="molecule type" value="Genomic_DNA"/>
</dbReference>
<proteinExistence type="predicted"/>
<dbReference type="AlphaFoldDB" id="A0A0J9C1G3"/>
<dbReference type="Proteomes" id="UP000037392">
    <property type="component" value="Unassembled WGS sequence"/>
</dbReference>
<gene>
    <name evidence="1" type="ORF">HMPREF9470_03209</name>
</gene>
<dbReference type="OrthoDB" id="2086647at2"/>
<evidence type="ECO:0000313" key="1">
    <source>
        <dbReference type="EMBL" id="KMW18299.1"/>
    </source>
</evidence>
<dbReference type="PATRIC" id="fig|742734.4.peg.3439"/>
<evidence type="ECO:0000313" key="2">
    <source>
        <dbReference type="Proteomes" id="UP000037392"/>
    </source>
</evidence>
<accession>A0A0J9C1G3</accession>
<name>A0A0J9C1G3_9FIRM</name>